<organism evidence="1 2">
    <name type="scientific">Coprinopsis cinerea (strain Okayama-7 / 130 / ATCC MYA-4618 / FGSC 9003)</name>
    <name type="common">Inky cap fungus</name>
    <name type="synonym">Hormographiella aspergillata</name>
    <dbReference type="NCBI Taxonomy" id="240176"/>
    <lineage>
        <taxon>Eukaryota</taxon>
        <taxon>Fungi</taxon>
        <taxon>Dikarya</taxon>
        <taxon>Basidiomycota</taxon>
        <taxon>Agaricomycotina</taxon>
        <taxon>Agaricomycetes</taxon>
        <taxon>Agaricomycetidae</taxon>
        <taxon>Agaricales</taxon>
        <taxon>Agaricineae</taxon>
        <taxon>Psathyrellaceae</taxon>
        <taxon>Coprinopsis</taxon>
    </lineage>
</organism>
<gene>
    <name evidence="1" type="ORF">CC1G_13027</name>
</gene>
<accession>A8PGU6</accession>
<keyword evidence="2" id="KW-1185">Reference proteome</keyword>
<sequence>MYDAFERHSNSLFAEDTKTVDSARKMIIKIVNSLGAKTEIGAPMAALYLLGNPDKYSSHEFVNFYWKNYVNYVRREWDKLLDRMEMDEEDDGAREETENVCMYDEREREAEGNTFSIEDNEPVMAAGGRIGVRMGAMLG</sequence>
<evidence type="ECO:0000313" key="2">
    <source>
        <dbReference type="Proteomes" id="UP000001861"/>
    </source>
</evidence>
<dbReference type="AlphaFoldDB" id="A8PGU6"/>
<protein>
    <submittedName>
        <fullName evidence="1">Uncharacterized protein</fullName>
    </submittedName>
</protein>
<dbReference type="InParanoid" id="A8PGU6"/>
<dbReference type="Proteomes" id="UP000001861">
    <property type="component" value="Unassembled WGS sequence"/>
</dbReference>
<dbReference type="HOGENOM" id="CLU_1844984_0_0_1"/>
<dbReference type="VEuPathDB" id="FungiDB:CC1G_13027"/>
<proteinExistence type="predicted"/>
<dbReference type="OrthoDB" id="3259294at2759"/>
<dbReference type="KEGG" id="cci:CC1G_13027"/>
<dbReference type="GeneID" id="6017960"/>
<name>A8PGU6_COPC7</name>
<dbReference type="RefSeq" id="XP_001841284.2">
    <property type="nucleotide sequence ID" value="XM_001841232.2"/>
</dbReference>
<comment type="caution">
    <text evidence="1">The sequence shown here is derived from an EMBL/GenBank/DDBJ whole genome shotgun (WGS) entry which is preliminary data.</text>
</comment>
<reference evidence="1 2" key="1">
    <citation type="journal article" date="2010" name="Proc. Natl. Acad. Sci. U.S.A.">
        <title>Insights into evolution of multicellular fungi from the assembled chromosomes of the mushroom Coprinopsis cinerea (Coprinus cinereus).</title>
        <authorList>
            <person name="Stajich J.E."/>
            <person name="Wilke S.K."/>
            <person name="Ahren D."/>
            <person name="Au C.H."/>
            <person name="Birren B.W."/>
            <person name="Borodovsky M."/>
            <person name="Burns C."/>
            <person name="Canback B."/>
            <person name="Casselton L.A."/>
            <person name="Cheng C.K."/>
            <person name="Deng J."/>
            <person name="Dietrich F.S."/>
            <person name="Fargo D.C."/>
            <person name="Farman M.L."/>
            <person name="Gathman A.C."/>
            <person name="Goldberg J."/>
            <person name="Guigo R."/>
            <person name="Hoegger P.J."/>
            <person name="Hooker J.B."/>
            <person name="Huggins A."/>
            <person name="James T.Y."/>
            <person name="Kamada T."/>
            <person name="Kilaru S."/>
            <person name="Kodira C."/>
            <person name="Kues U."/>
            <person name="Kupfer D."/>
            <person name="Kwan H.S."/>
            <person name="Lomsadze A."/>
            <person name="Li W."/>
            <person name="Lilly W.W."/>
            <person name="Ma L.J."/>
            <person name="Mackey A.J."/>
            <person name="Manning G."/>
            <person name="Martin F."/>
            <person name="Muraguchi H."/>
            <person name="Natvig D.O."/>
            <person name="Palmerini H."/>
            <person name="Ramesh M.A."/>
            <person name="Rehmeyer C.J."/>
            <person name="Roe B.A."/>
            <person name="Shenoy N."/>
            <person name="Stanke M."/>
            <person name="Ter-Hovhannisyan V."/>
            <person name="Tunlid A."/>
            <person name="Velagapudi R."/>
            <person name="Vision T.J."/>
            <person name="Zeng Q."/>
            <person name="Zolan M.E."/>
            <person name="Pukkila P.J."/>
        </authorList>
    </citation>
    <scope>NUCLEOTIDE SEQUENCE [LARGE SCALE GENOMIC DNA]</scope>
    <source>
        <strain evidence="2">Okayama-7 / 130 / ATCC MYA-4618 / FGSC 9003</strain>
    </source>
</reference>
<dbReference type="EMBL" id="AACS02000005">
    <property type="protein sequence ID" value="EAU80533.2"/>
    <property type="molecule type" value="Genomic_DNA"/>
</dbReference>
<dbReference type="STRING" id="240176.A8PGU6"/>
<evidence type="ECO:0000313" key="1">
    <source>
        <dbReference type="EMBL" id="EAU80533.2"/>
    </source>
</evidence>